<dbReference type="Gene3D" id="3.30.460.10">
    <property type="entry name" value="Beta Polymerase, domain 2"/>
    <property type="match status" value="1"/>
</dbReference>
<keyword evidence="3" id="KW-1185">Reference proteome</keyword>
<dbReference type="Proteomes" id="UP000243205">
    <property type="component" value="Unassembled WGS sequence"/>
</dbReference>
<reference evidence="3" key="1">
    <citation type="submission" date="2016-10" db="EMBL/GenBank/DDBJ databases">
        <authorList>
            <person name="Varghese N."/>
            <person name="Submissions S."/>
        </authorList>
    </citation>
    <scope>NUCLEOTIDE SEQUENCE [LARGE SCALE GENOMIC DNA]</scope>
    <source>
        <strain evidence="3">DSM 8987</strain>
    </source>
</reference>
<dbReference type="InterPro" id="IPR002934">
    <property type="entry name" value="Polymerase_NTP_transf_dom"/>
</dbReference>
<organism evidence="2 3">
    <name type="scientific">Desulfuromonas thiophila</name>
    <dbReference type="NCBI Taxonomy" id="57664"/>
    <lineage>
        <taxon>Bacteria</taxon>
        <taxon>Pseudomonadati</taxon>
        <taxon>Thermodesulfobacteriota</taxon>
        <taxon>Desulfuromonadia</taxon>
        <taxon>Desulfuromonadales</taxon>
        <taxon>Desulfuromonadaceae</taxon>
        <taxon>Desulfuromonas</taxon>
    </lineage>
</organism>
<evidence type="ECO:0000313" key="3">
    <source>
        <dbReference type="Proteomes" id="UP000243205"/>
    </source>
</evidence>
<dbReference type="InterPro" id="IPR043519">
    <property type="entry name" value="NT_sf"/>
</dbReference>
<protein>
    <submittedName>
        <fullName evidence="2">Nucleotidyltransferase domain-containing protein</fullName>
    </submittedName>
</protein>
<proteinExistence type="predicted"/>
<gene>
    <name evidence="2" type="ORF">SAMN05661003_12325</name>
</gene>
<evidence type="ECO:0000313" key="2">
    <source>
        <dbReference type="EMBL" id="SDE67157.1"/>
    </source>
</evidence>
<keyword evidence="2" id="KW-0808">Transferase</keyword>
<dbReference type="GO" id="GO:0016740">
    <property type="term" value="F:transferase activity"/>
    <property type="evidence" value="ECO:0007669"/>
    <property type="project" value="UniProtKB-KW"/>
</dbReference>
<dbReference type="Pfam" id="PF01909">
    <property type="entry name" value="NTP_transf_2"/>
    <property type="match status" value="1"/>
</dbReference>
<feature type="domain" description="Polymerase nucleotidyl transferase" evidence="1">
    <location>
        <begin position="17"/>
        <end position="92"/>
    </location>
</feature>
<dbReference type="STRING" id="57664.SAMN05661003_12325"/>
<dbReference type="SUPFAM" id="SSF81301">
    <property type="entry name" value="Nucleotidyltransferase"/>
    <property type="match status" value="1"/>
</dbReference>
<dbReference type="CDD" id="cd05403">
    <property type="entry name" value="NT_KNTase_like"/>
    <property type="match status" value="1"/>
</dbReference>
<dbReference type="EMBL" id="FNAQ01000023">
    <property type="protein sequence ID" value="SDE67157.1"/>
    <property type="molecule type" value="Genomic_DNA"/>
</dbReference>
<dbReference type="AlphaFoldDB" id="A0A1G7EU94"/>
<name>A0A1G7EU94_9BACT</name>
<sequence>MNARQDRMLLLDPHDLEIVVKILKQYLSEYSIWAFGSRVRGGAKKFSDLDLVVVTTEPLSLERLADVEEAFDQSDLPFKVDIVDWASTTEAFRNIINECKVVLL</sequence>
<evidence type="ECO:0000259" key="1">
    <source>
        <dbReference type="Pfam" id="PF01909"/>
    </source>
</evidence>
<accession>A0A1G7EU94</accession>